<name>A0AAD1VL55_PELCU</name>
<comment type="similarity">
    <text evidence="2">Belongs to the ripply family.</text>
</comment>
<evidence type="ECO:0000256" key="5">
    <source>
        <dbReference type="ARBA" id="ARBA00023163"/>
    </source>
</evidence>
<evidence type="ECO:0000256" key="8">
    <source>
        <dbReference type="SAM" id="MobiDB-lite"/>
    </source>
</evidence>
<evidence type="ECO:0000256" key="6">
    <source>
        <dbReference type="ARBA" id="ARBA00023242"/>
    </source>
</evidence>
<keyword evidence="6" id="KW-0539">Nucleus</keyword>
<gene>
    <name evidence="9" type="ORF">PECUL_23A057210</name>
</gene>
<reference evidence="9" key="1">
    <citation type="submission" date="2022-03" db="EMBL/GenBank/DDBJ databases">
        <authorList>
            <person name="Alioto T."/>
            <person name="Alioto T."/>
            <person name="Gomez Garrido J."/>
        </authorList>
    </citation>
    <scope>NUCLEOTIDE SEQUENCE</scope>
</reference>
<feature type="compositionally biased region" description="Acidic residues" evidence="8">
    <location>
        <begin position="115"/>
        <end position="127"/>
    </location>
</feature>
<dbReference type="AlphaFoldDB" id="A0AAD1VL55"/>
<feature type="compositionally biased region" description="Polar residues" evidence="8">
    <location>
        <begin position="151"/>
        <end position="160"/>
    </location>
</feature>
<evidence type="ECO:0000256" key="3">
    <source>
        <dbReference type="ARBA" id="ARBA00022473"/>
    </source>
</evidence>
<dbReference type="EMBL" id="OW240912">
    <property type="protein sequence ID" value="CAH2219167.1"/>
    <property type="molecule type" value="Genomic_DNA"/>
</dbReference>
<dbReference type="InterPro" id="IPR028127">
    <property type="entry name" value="Ripply_fam"/>
</dbReference>
<keyword evidence="3" id="KW-0217">Developmental protein</keyword>
<feature type="region of interest" description="Disordered" evidence="8">
    <location>
        <begin position="113"/>
        <end position="169"/>
    </location>
</feature>
<accession>A0AAD1VL55</accession>
<evidence type="ECO:0000256" key="1">
    <source>
        <dbReference type="ARBA" id="ARBA00004123"/>
    </source>
</evidence>
<keyword evidence="10" id="KW-1185">Reference proteome</keyword>
<dbReference type="Proteomes" id="UP001295444">
    <property type="component" value="Chromosome 01"/>
</dbReference>
<keyword evidence="4" id="KW-0805">Transcription regulation</keyword>
<dbReference type="PANTHER" id="PTHR16770:SF4">
    <property type="entry name" value="PROTEIN RIPPLY3"/>
    <property type="match status" value="1"/>
</dbReference>
<dbReference type="GO" id="GO:0000122">
    <property type="term" value="P:negative regulation of transcription by RNA polymerase II"/>
    <property type="evidence" value="ECO:0007669"/>
    <property type="project" value="TreeGrafter"/>
</dbReference>
<dbReference type="GO" id="GO:0009880">
    <property type="term" value="P:embryonic pattern specification"/>
    <property type="evidence" value="ECO:0007669"/>
    <property type="project" value="TreeGrafter"/>
</dbReference>
<proteinExistence type="inferred from homology"/>
<organism evidence="9 10">
    <name type="scientific">Pelobates cultripes</name>
    <name type="common">Western spadefoot toad</name>
    <dbReference type="NCBI Taxonomy" id="61616"/>
    <lineage>
        <taxon>Eukaryota</taxon>
        <taxon>Metazoa</taxon>
        <taxon>Chordata</taxon>
        <taxon>Craniata</taxon>
        <taxon>Vertebrata</taxon>
        <taxon>Euteleostomi</taxon>
        <taxon>Amphibia</taxon>
        <taxon>Batrachia</taxon>
        <taxon>Anura</taxon>
        <taxon>Pelobatoidea</taxon>
        <taxon>Pelobatidae</taxon>
        <taxon>Pelobates</taxon>
    </lineage>
</organism>
<evidence type="ECO:0000256" key="2">
    <source>
        <dbReference type="ARBA" id="ARBA00006944"/>
    </source>
</evidence>
<sequence length="169" mass="19380">MDSVHCKLKAALCHMYPCPRGATSSINTQHPGQPDSSPDLWRPWVFSAGDRQRRLLKKSESHDGHIGSKGAHGFQHPVRLYMPKSKTNEYIENMGKKVLANFPVQATIHFYNDNSDSEEEEDEEEYGMDFNTHHQDFDRDPKKVSGDMEQENSLCLSSPSFPHEKPHWN</sequence>
<dbReference type="GO" id="GO:0005634">
    <property type="term" value="C:nucleus"/>
    <property type="evidence" value="ECO:0007669"/>
    <property type="project" value="UniProtKB-SubCell"/>
</dbReference>
<dbReference type="Pfam" id="PF14998">
    <property type="entry name" value="Ripply"/>
    <property type="match status" value="1"/>
</dbReference>
<dbReference type="PANTHER" id="PTHR16770">
    <property type="entry name" value="PROTEIN RIPPLY-LIKE"/>
    <property type="match status" value="1"/>
</dbReference>
<keyword evidence="5" id="KW-0804">Transcription</keyword>
<feature type="compositionally biased region" description="Basic and acidic residues" evidence="8">
    <location>
        <begin position="131"/>
        <end position="146"/>
    </location>
</feature>
<evidence type="ECO:0000256" key="7">
    <source>
        <dbReference type="ARBA" id="ARBA00040827"/>
    </source>
</evidence>
<comment type="subcellular location">
    <subcellularLocation>
        <location evidence="1">Nucleus</location>
    </subcellularLocation>
</comment>
<evidence type="ECO:0000313" key="9">
    <source>
        <dbReference type="EMBL" id="CAH2219167.1"/>
    </source>
</evidence>
<evidence type="ECO:0000256" key="4">
    <source>
        <dbReference type="ARBA" id="ARBA00023015"/>
    </source>
</evidence>
<protein>
    <recommendedName>
        <fullName evidence="7">Protein ripply3</fullName>
    </recommendedName>
</protein>
<evidence type="ECO:0000313" key="10">
    <source>
        <dbReference type="Proteomes" id="UP001295444"/>
    </source>
</evidence>